<keyword evidence="6" id="KW-1185">Reference proteome</keyword>
<dbReference type="Pfam" id="PF00071">
    <property type="entry name" value="Ras"/>
    <property type="match status" value="1"/>
</dbReference>
<dbReference type="InterPro" id="IPR005225">
    <property type="entry name" value="Small_GTP-bd"/>
</dbReference>
<evidence type="ECO:0000256" key="1">
    <source>
        <dbReference type="ARBA" id="ARBA00006270"/>
    </source>
</evidence>
<keyword evidence="3" id="KW-0342">GTP-binding</keyword>
<dbReference type="InterPro" id="IPR050305">
    <property type="entry name" value="Small_GTPase_Rab"/>
</dbReference>
<name>A0AAU9IPH7_9CILI</name>
<evidence type="ECO:0000313" key="6">
    <source>
        <dbReference type="Proteomes" id="UP001162131"/>
    </source>
</evidence>
<gene>
    <name evidence="5" type="ORF">BSTOLATCC_MIC3655</name>
</gene>
<dbReference type="PROSITE" id="PS51421">
    <property type="entry name" value="RAS"/>
    <property type="match status" value="1"/>
</dbReference>
<organism evidence="5 6">
    <name type="scientific">Blepharisma stoltei</name>
    <dbReference type="NCBI Taxonomy" id="1481888"/>
    <lineage>
        <taxon>Eukaryota</taxon>
        <taxon>Sar</taxon>
        <taxon>Alveolata</taxon>
        <taxon>Ciliophora</taxon>
        <taxon>Postciliodesmatophora</taxon>
        <taxon>Heterotrichea</taxon>
        <taxon>Heterotrichida</taxon>
        <taxon>Blepharismidae</taxon>
        <taxon>Blepharisma</taxon>
    </lineage>
</organism>
<dbReference type="GO" id="GO:0003924">
    <property type="term" value="F:GTPase activity"/>
    <property type="evidence" value="ECO:0007669"/>
    <property type="project" value="InterPro"/>
</dbReference>
<evidence type="ECO:0000256" key="3">
    <source>
        <dbReference type="ARBA" id="ARBA00023134"/>
    </source>
</evidence>
<dbReference type="SMART" id="SM00175">
    <property type="entry name" value="RAB"/>
    <property type="match status" value="1"/>
</dbReference>
<comment type="similarity">
    <text evidence="1">Belongs to the small GTPase superfamily. Rab family.</text>
</comment>
<dbReference type="InterPro" id="IPR001806">
    <property type="entry name" value="Small_GTPase"/>
</dbReference>
<dbReference type="CDD" id="cd00154">
    <property type="entry name" value="Rab"/>
    <property type="match status" value="1"/>
</dbReference>
<dbReference type="EMBL" id="CAJZBQ010000004">
    <property type="protein sequence ID" value="CAG9311365.1"/>
    <property type="molecule type" value="Genomic_DNA"/>
</dbReference>
<dbReference type="InterPro" id="IPR027417">
    <property type="entry name" value="P-loop_NTPase"/>
</dbReference>
<evidence type="ECO:0000256" key="2">
    <source>
        <dbReference type="ARBA" id="ARBA00022741"/>
    </source>
</evidence>
<keyword evidence="4" id="KW-0449">Lipoprotein</keyword>
<dbReference type="Proteomes" id="UP001162131">
    <property type="component" value="Unassembled WGS sequence"/>
</dbReference>
<dbReference type="PANTHER" id="PTHR47980">
    <property type="entry name" value="LD44762P"/>
    <property type="match status" value="1"/>
</dbReference>
<dbReference type="GO" id="GO:0005525">
    <property type="term" value="F:GTP binding"/>
    <property type="evidence" value="ECO:0007669"/>
    <property type="project" value="UniProtKB-KW"/>
</dbReference>
<dbReference type="NCBIfam" id="TIGR00231">
    <property type="entry name" value="small_GTP"/>
    <property type="match status" value="1"/>
</dbReference>
<dbReference type="PROSITE" id="PS51419">
    <property type="entry name" value="RAB"/>
    <property type="match status" value="1"/>
</dbReference>
<reference evidence="5" key="1">
    <citation type="submission" date="2021-09" db="EMBL/GenBank/DDBJ databases">
        <authorList>
            <consortium name="AG Swart"/>
            <person name="Singh M."/>
            <person name="Singh A."/>
            <person name="Seah K."/>
            <person name="Emmerich C."/>
        </authorList>
    </citation>
    <scope>NUCLEOTIDE SEQUENCE</scope>
    <source>
        <strain evidence="5">ATCC30299</strain>
    </source>
</reference>
<evidence type="ECO:0000256" key="4">
    <source>
        <dbReference type="ARBA" id="ARBA00023288"/>
    </source>
</evidence>
<dbReference type="AlphaFoldDB" id="A0AAU9IPH7"/>
<keyword evidence="2" id="KW-0547">Nucleotide-binding</keyword>
<evidence type="ECO:0000313" key="5">
    <source>
        <dbReference type="EMBL" id="CAG9311365.1"/>
    </source>
</evidence>
<accession>A0AAU9IPH7</accession>
<dbReference type="SMART" id="SM00173">
    <property type="entry name" value="RAS"/>
    <property type="match status" value="1"/>
</dbReference>
<comment type="caution">
    <text evidence="5">The sequence shown here is derived from an EMBL/GenBank/DDBJ whole genome shotgun (WGS) entry which is preliminary data.</text>
</comment>
<protein>
    <recommendedName>
        <fullName evidence="7">GTP-binding protein</fullName>
    </recommendedName>
</protein>
<proteinExistence type="inferred from homology"/>
<evidence type="ECO:0008006" key="7">
    <source>
        <dbReference type="Google" id="ProtNLM"/>
    </source>
</evidence>
<sequence>MWDTSGQDRFKPITANYFRGGHGFLIFFSVIDRKSFEAVKFWKELIGSHSDIAHGFILVGNKCDLENERVVSYDEGKSFADSLGIPYIETSSKYGYNIGRTLEILIFHIIPSLNSKNAQNIFNCNNN</sequence>
<dbReference type="Gene3D" id="3.40.50.300">
    <property type="entry name" value="P-loop containing nucleotide triphosphate hydrolases"/>
    <property type="match status" value="1"/>
</dbReference>
<dbReference type="FunFam" id="3.40.50.300:FF:001447">
    <property type="entry name" value="Ras-related protein Rab-1B"/>
    <property type="match status" value="1"/>
</dbReference>
<dbReference type="SUPFAM" id="SSF52540">
    <property type="entry name" value="P-loop containing nucleoside triphosphate hydrolases"/>
    <property type="match status" value="1"/>
</dbReference>